<keyword evidence="1" id="KW-0805">Transcription regulation</keyword>
<dbReference type="Proteomes" id="UP000754495">
    <property type="component" value="Unassembled WGS sequence"/>
</dbReference>
<feature type="compositionally biased region" description="Low complexity" evidence="4">
    <location>
        <begin position="201"/>
        <end position="228"/>
    </location>
</feature>
<dbReference type="SMART" id="SM00342">
    <property type="entry name" value="HTH_ARAC"/>
    <property type="match status" value="1"/>
</dbReference>
<keyword evidence="7" id="KW-1185">Reference proteome</keyword>
<evidence type="ECO:0000256" key="3">
    <source>
        <dbReference type="ARBA" id="ARBA00023163"/>
    </source>
</evidence>
<evidence type="ECO:0000256" key="1">
    <source>
        <dbReference type="ARBA" id="ARBA00023015"/>
    </source>
</evidence>
<protein>
    <submittedName>
        <fullName evidence="6">AraC-like DNA-binding protein</fullName>
    </submittedName>
</protein>
<dbReference type="InterPro" id="IPR018060">
    <property type="entry name" value="HTH_AraC"/>
</dbReference>
<dbReference type="InterPro" id="IPR009057">
    <property type="entry name" value="Homeodomain-like_sf"/>
</dbReference>
<organism evidence="6 7">
    <name type="scientific">Amycolatopsis viridis</name>
    <dbReference type="NCBI Taxonomy" id="185678"/>
    <lineage>
        <taxon>Bacteria</taxon>
        <taxon>Bacillati</taxon>
        <taxon>Actinomycetota</taxon>
        <taxon>Actinomycetes</taxon>
        <taxon>Pseudonocardiales</taxon>
        <taxon>Pseudonocardiaceae</taxon>
        <taxon>Amycolatopsis</taxon>
    </lineage>
</organism>
<proteinExistence type="predicted"/>
<evidence type="ECO:0000313" key="7">
    <source>
        <dbReference type="Proteomes" id="UP000754495"/>
    </source>
</evidence>
<reference evidence="6 7" key="1">
    <citation type="submission" date="2020-03" db="EMBL/GenBank/DDBJ databases">
        <title>Sequencing the genomes of 1000 actinobacteria strains.</title>
        <authorList>
            <person name="Klenk H.-P."/>
        </authorList>
    </citation>
    <scope>NUCLEOTIDE SEQUENCE [LARGE SCALE GENOMIC DNA]</scope>
    <source>
        <strain evidence="6 7">DSM 45668</strain>
    </source>
</reference>
<evidence type="ECO:0000259" key="5">
    <source>
        <dbReference type="PROSITE" id="PS01124"/>
    </source>
</evidence>
<name>A0ABX0T320_9PSEU</name>
<feature type="compositionally biased region" description="Low complexity" evidence="4">
    <location>
        <begin position="166"/>
        <end position="180"/>
    </location>
</feature>
<dbReference type="Pfam" id="PF12833">
    <property type="entry name" value="HTH_18"/>
    <property type="match status" value="1"/>
</dbReference>
<evidence type="ECO:0000313" key="6">
    <source>
        <dbReference type="EMBL" id="NIH82304.1"/>
    </source>
</evidence>
<evidence type="ECO:0000256" key="4">
    <source>
        <dbReference type="SAM" id="MobiDB-lite"/>
    </source>
</evidence>
<dbReference type="RefSeq" id="WP_243871336.1">
    <property type="nucleotide sequence ID" value="NZ_JAANOU010000001.1"/>
</dbReference>
<feature type="region of interest" description="Disordered" evidence="4">
    <location>
        <begin position="147"/>
        <end position="248"/>
    </location>
</feature>
<feature type="domain" description="HTH araC/xylS-type" evidence="5">
    <location>
        <begin position="268"/>
        <end position="351"/>
    </location>
</feature>
<dbReference type="InterPro" id="IPR050204">
    <property type="entry name" value="AraC_XylS_family_regulators"/>
</dbReference>
<dbReference type="Gene3D" id="1.10.10.60">
    <property type="entry name" value="Homeodomain-like"/>
    <property type="match status" value="1"/>
</dbReference>
<accession>A0ABX0T320</accession>
<dbReference type="PANTHER" id="PTHR46796">
    <property type="entry name" value="HTH-TYPE TRANSCRIPTIONAL ACTIVATOR RHAS-RELATED"/>
    <property type="match status" value="1"/>
</dbReference>
<feature type="compositionally biased region" description="Pro residues" evidence="4">
    <location>
        <begin position="155"/>
        <end position="165"/>
    </location>
</feature>
<keyword evidence="3" id="KW-0804">Transcription</keyword>
<dbReference type="EMBL" id="JAANOU010000001">
    <property type="protein sequence ID" value="NIH82304.1"/>
    <property type="molecule type" value="Genomic_DNA"/>
</dbReference>
<gene>
    <name evidence="6" type="ORF">FHX46_004834</name>
</gene>
<evidence type="ECO:0000256" key="2">
    <source>
        <dbReference type="ARBA" id="ARBA00023125"/>
    </source>
</evidence>
<comment type="caution">
    <text evidence="6">The sequence shown here is derived from an EMBL/GenBank/DDBJ whole genome shotgun (WGS) entry which is preliminary data.</text>
</comment>
<dbReference type="PROSITE" id="PS01124">
    <property type="entry name" value="HTH_ARAC_FAMILY_2"/>
    <property type="match status" value="1"/>
</dbReference>
<dbReference type="SUPFAM" id="SSF46689">
    <property type="entry name" value="Homeodomain-like"/>
    <property type="match status" value="1"/>
</dbReference>
<sequence length="360" mass="37587">MVAVSLIAAQPGFVVRVVECRGEHRGWSEPEERSGPELVLVRGGWFRRRTPAGIVDADPTLGYLSLPGDEETFAHPAGGDVCTAIRFTPQLWDQLFDGRPAAGSTVYVGAALELAHRRFVAATRQPDVDYGLSEHLLELVRTALQESAAAATSPDTPPTPQPAHPNPTIHGTPTAAAENPGEPPAPQPPRPTATAAHRDPGGTPAQPAAATGGTGYPSAAGRPRATPGGASGQPEPAAGGRRPAGARDRDLAGEARLAIVAGDPAARSLLSLAGALEVSPFRLSRAFSREVGVSLTHYRNRVRVSRVLARLEAGEADLAALAAELGFADQAHLTRTVHRYAGHPPAHLRRLLRAGTTTAV</sequence>
<feature type="compositionally biased region" description="Pro residues" evidence="4">
    <location>
        <begin position="181"/>
        <end position="191"/>
    </location>
</feature>
<keyword evidence="2" id="KW-0238">DNA-binding</keyword>